<name>A0ABW7WY17_9NOCA</name>
<dbReference type="Proteomes" id="UP001611415">
    <property type="component" value="Unassembled WGS sequence"/>
</dbReference>
<keyword evidence="2" id="KW-0503">Monooxygenase</keyword>
<dbReference type="EMBL" id="JBIRYO010000005">
    <property type="protein sequence ID" value="MFI2473748.1"/>
    <property type="molecule type" value="Genomic_DNA"/>
</dbReference>
<dbReference type="SUPFAM" id="SSF54909">
    <property type="entry name" value="Dimeric alpha+beta barrel"/>
    <property type="match status" value="1"/>
</dbReference>
<dbReference type="InterPro" id="IPR011008">
    <property type="entry name" value="Dimeric_a/b-barrel"/>
</dbReference>
<dbReference type="Pfam" id="PF03992">
    <property type="entry name" value="ABM"/>
    <property type="match status" value="1"/>
</dbReference>
<feature type="domain" description="ABM" evidence="1">
    <location>
        <begin position="4"/>
        <end position="64"/>
    </location>
</feature>
<dbReference type="InterPro" id="IPR007138">
    <property type="entry name" value="ABM_dom"/>
</dbReference>
<dbReference type="RefSeq" id="WP_397092419.1">
    <property type="nucleotide sequence ID" value="NZ_JBIRYO010000005.1"/>
</dbReference>
<sequence>MTVGMIAVHYPETGHFEDFVARVRKVAAVMRATPGCLSATYWADDAGEAVVSTVEWESDEAVAATYAALGTANVDVAFDTRERRPREIIRLRSLP</sequence>
<gene>
    <name evidence="2" type="ORF">ACH49W_10270</name>
</gene>
<organism evidence="2 3">
    <name type="scientific">Nocardia xishanensis</name>
    <dbReference type="NCBI Taxonomy" id="238964"/>
    <lineage>
        <taxon>Bacteria</taxon>
        <taxon>Bacillati</taxon>
        <taxon>Actinomycetota</taxon>
        <taxon>Actinomycetes</taxon>
        <taxon>Mycobacteriales</taxon>
        <taxon>Nocardiaceae</taxon>
        <taxon>Nocardia</taxon>
    </lineage>
</organism>
<evidence type="ECO:0000259" key="1">
    <source>
        <dbReference type="Pfam" id="PF03992"/>
    </source>
</evidence>
<proteinExistence type="predicted"/>
<reference evidence="2 3" key="1">
    <citation type="submission" date="2024-10" db="EMBL/GenBank/DDBJ databases">
        <title>The Natural Products Discovery Center: Release of the First 8490 Sequenced Strains for Exploring Actinobacteria Biosynthetic Diversity.</title>
        <authorList>
            <person name="Kalkreuter E."/>
            <person name="Kautsar S.A."/>
            <person name="Yang D."/>
            <person name="Bader C.D."/>
            <person name="Teijaro C.N."/>
            <person name="Fluegel L."/>
            <person name="Davis C.M."/>
            <person name="Simpson J.R."/>
            <person name="Lauterbach L."/>
            <person name="Steele A.D."/>
            <person name="Gui C."/>
            <person name="Meng S."/>
            <person name="Li G."/>
            <person name="Viehrig K."/>
            <person name="Ye F."/>
            <person name="Su P."/>
            <person name="Kiefer A.F."/>
            <person name="Nichols A."/>
            <person name="Cepeda A.J."/>
            <person name="Yan W."/>
            <person name="Fan B."/>
            <person name="Jiang Y."/>
            <person name="Adhikari A."/>
            <person name="Zheng C.-J."/>
            <person name="Schuster L."/>
            <person name="Cowan T.M."/>
            <person name="Smanski M.J."/>
            <person name="Chevrette M.G."/>
            <person name="De Carvalho L.P.S."/>
            <person name="Shen B."/>
        </authorList>
    </citation>
    <scope>NUCLEOTIDE SEQUENCE [LARGE SCALE GENOMIC DNA]</scope>
    <source>
        <strain evidence="2 3">NPDC019275</strain>
    </source>
</reference>
<evidence type="ECO:0000313" key="2">
    <source>
        <dbReference type="EMBL" id="MFI2473748.1"/>
    </source>
</evidence>
<protein>
    <submittedName>
        <fullName evidence="2">Quinol monooxygenase</fullName>
        <ecNumber evidence="2">1.-.-.-</ecNumber>
    </submittedName>
</protein>
<accession>A0ABW7WY17</accession>
<comment type="caution">
    <text evidence="2">The sequence shown here is derived from an EMBL/GenBank/DDBJ whole genome shotgun (WGS) entry which is preliminary data.</text>
</comment>
<evidence type="ECO:0000313" key="3">
    <source>
        <dbReference type="Proteomes" id="UP001611415"/>
    </source>
</evidence>
<dbReference type="GO" id="GO:0004497">
    <property type="term" value="F:monooxygenase activity"/>
    <property type="evidence" value="ECO:0007669"/>
    <property type="project" value="UniProtKB-KW"/>
</dbReference>
<dbReference type="Gene3D" id="3.30.70.100">
    <property type="match status" value="1"/>
</dbReference>
<keyword evidence="3" id="KW-1185">Reference proteome</keyword>
<dbReference type="EC" id="1.-.-.-" evidence="2"/>
<keyword evidence="2" id="KW-0560">Oxidoreductase</keyword>